<proteinExistence type="predicted"/>
<evidence type="ECO:0000259" key="3">
    <source>
        <dbReference type="SMART" id="SM00910"/>
    </source>
</evidence>
<evidence type="ECO:0000313" key="5">
    <source>
        <dbReference type="Proteomes" id="UP000092952"/>
    </source>
</evidence>
<keyword evidence="5" id="KW-1185">Reference proteome</keyword>
<dbReference type="Gene3D" id="3.30.70.2330">
    <property type="match status" value="1"/>
</dbReference>
<keyword evidence="1" id="KW-0479">Metal-binding</keyword>
<dbReference type="Proteomes" id="UP000092952">
    <property type="component" value="Chromosome"/>
</dbReference>
<protein>
    <recommendedName>
        <fullName evidence="3">HIRAN domain-containing protein</fullName>
    </recommendedName>
</protein>
<dbReference type="GO" id="GO:0008270">
    <property type="term" value="F:zinc ion binding"/>
    <property type="evidence" value="ECO:0007669"/>
    <property type="project" value="InterPro"/>
</dbReference>
<dbReference type="GO" id="GO:0003676">
    <property type="term" value="F:nucleic acid binding"/>
    <property type="evidence" value="ECO:0007669"/>
    <property type="project" value="InterPro"/>
</dbReference>
<dbReference type="SMART" id="SM00910">
    <property type="entry name" value="HIRAN"/>
    <property type="match status" value="1"/>
</dbReference>
<organism evidence="4 5">
    <name type="scientific">Immundisolibacter cernigliae</name>
    <dbReference type="NCBI Taxonomy" id="1810504"/>
    <lineage>
        <taxon>Bacteria</taxon>
        <taxon>Pseudomonadati</taxon>
        <taxon>Pseudomonadota</taxon>
        <taxon>Gammaproteobacteria</taxon>
        <taxon>Immundisolibacterales</taxon>
        <taxon>Immundisolibacteraceae</taxon>
        <taxon>Immundisolibacter</taxon>
    </lineage>
</organism>
<evidence type="ECO:0000256" key="2">
    <source>
        <dbReference type="ARBA" id="ARBA00022801"/>
    </source>
</evidence>
<reference evidence="5" key="1">
    <citation type="submission" date="2016-03" db="EMBL/GenBank/DDBJ databases">
        <title>Complete genome sequence of Solimmundus cernigliae, representing a novel lineage of polycyclic aromatic hydrocarbon degraders within the Gammaproteobacteria.</title>
        <authorList>
            <person name="Singleton D.R."/>
            <person name="Dickey A.N."/>
            <person name="Scholl E.H."/>
            <person name="Wright F.A."/>
            <person name="Aitken M.D."/>
        </authorList>
    </citation>
    <scope>NUCLEOTIDE SEQUENCE [LARGE SCALE GENOMIC DNA]</scope>
    <source>
        <strain evidence="5">TR3.2</strain>
    </source>
</reference>
<dbReference type="STRING" id="1810504.PG2T_07400"/>
<keyword evidence="2" id="KW-0378">Hydrolase</keyword>
<dbReference type="Pfam" id="PF08797">
    <property type="entry name" value="HIRAN"/>
    <property type="match status" value="1"/>
</dbReference>
<dbReference type="GO" id="GO:0016818">
    <property type="term" value="F:hydrolase activity, acting on acid anhydrides, in phosphorus-containing anhydrides"/>
    <property type="evidence" value="ECO:0007669"/>
    <property type="project" value="InterPro"/>
</dbReference>
<dbReference type="EMBL" id="CP014671">
    <property type="protein sequence ID" value="ANX05538.1"/>
    <property type="molecule type" value="Genomic_DNA"/>
</dbReference>
<gene>
    <name evidence="4" type="ORF">PG2T_07400</name>
</gene>
<sequence>MPQLFVAEPDIPPLHLSLAGFQYHRAEGIWPFLRPGLELRLRREPWNRHDPLAVAVYYRREKLGYLPRTDNAAVARWLDQGRTLRASIAGLAEGGYPRGRVQLRVQLTHGAPVLS</sequence>
<name>A0A1B1YXR0_9GAMM</name>
<accession>A0A1B1YXR0</accession>
<dbReference type="KEGG" id="gbi:PG2T_07400"/>
<dbReference type="AlphaFoldDB" id="A0A1B1YXR0"/>
<dbReference type="InParanoid" id="A0A1B1YXR0"/>
<evidence type="ECO:0000313" key="4">
    <source>
        <dbReference type="EMBL" id="ANX05538.1"/>
    </source>
</evidence>
<evidence type="ECO:0000256" key="1">
    <source>
        <dbReference type="ARBA" id="ARBA00022723"/>
    </source>
</evidence>
<feature type="domain" description="HIRAN" evidence="3">
    <location>
        <begin position="13"/>
        <end position="109"/>
    </location>
</feature>
<dbReference type="InterPro" id="IPR014905">
    <property type="entry name" value="HIRAN"/>
</dbReference>